<evidence type="ECO:0000256" key="1">
    <source>
        <dbReference type="SAM" id="Phobius"/>
    </source>
</evidence>
<proteinExistence type="predicted"/>
<protein>
    <submittedName>
        <fullName evidence="3">Uncharacterized protein</fullName>
    </submittedName>
</protein>
<evidence type="ECO:0000313" key="4">
    <source>
        <dbReference type="Proteomes" id="UP001470230"/>
    </source>
</evidence>
<keyword evidence="1" id="KW-0472">Membrane</keyword>
<sequence length="509" mass="58489">MFLAFLSLLAFHSISIWPILSKKFHDYPQTETEFTTYNINRTGFHEIASVKSGDSIRVKFNGQPLRLFLFLSTNFEVVLQNLEIDGSNSNLKDHSEKVSYSNLKDLKENIAFAVDADDEAVFKFGSIERNHQNEEDKSHHNRFHFFKGKQRRTLKEKVKFITSKLAFHYQDYEKYDDEDFDFDFDHIKVALWLLPREMCGKSSIYEYGSNSNLTVGQAISIITSKTGDEITYSNCIFSPLFDIFDSKSSYDISIGIKPSEFENSQNYKSSITAIYTNNLSKPDTVINGYEGYNHTFSNPFFSRYEIKQKIKEGENNSPLEVEVYMIKKVTQTDNFDYNRFDIFCSSGSVYFCNASSCFHDEMIEMKITQKCGDEIIWQILALIAGAAVVILIVLIVLICFCCVGCCACCGFLCCFGGINCRRRRENQETNSMSVSQHSRTPNGAEHDLELPLMSIDHGQADYHQPVPVYAPQPVYYVVPQNMSQLQIQQQQQMQQQQNAYQVPLQVQHI</sequence>
<organism evidence="3 4">
    <name type="scientific">Tritrichomonas musculus</name>
    <dbReference type="NCBI Taxonomy" id="1915356"/>
    <lineage>
        <taxon>Eukaryota</taxon>
        <taxon>Metamonada</taxon>
        <taxon>Parabasalia</taxon>
        <taxon>Tritrichomonadida</taxon>
        <taxon>Tritrichomonadidae</taxon>
        <taxon>Tritrichomonas</taxon>
    </lineage>
</organism>
<gene>
    <name evidence="3" type="ORF">M9Y10_037605</name>
</gene>
<keyword evidence="1" id="KW-0812">Transmembrane</keyword>
<keyword evidence="4" id="KW-1185">Reference proteome</keyword>
<feature type="chain" id="PRO_5046539575" evidence="2">
    <location>
        <begin position="22"/>
        <end position="509"/>
    </location>
</feature>
<keyword evidence="2" id="KW-0732">Signal</keyword>
<dbReference type="EMBL" id="JAPFFF010000064">
    <property type="protein sequence ID" value="KAK8836668.1"/>
    <property type="molecule type" value="Genomic_DNA"/>
</dbReference>
<reference evidence="3 4" key="1">
    <citation type="submission" date="2024-04" db="EMBL/GenBank/DDBJ databases">
        <title>Tritrichomonas musculus Genome.</title>
        <authorList>
            <person name="Alves-Ferreira E."/>
            <person name="Grigg M."/>
            <person name="Lorenzi H."/>
            <person name="Galac M."/>
        </authorList>
    </citation>
    <scope>NUCLEOTIDE SEQUENCE [LARGE SCALE GENOMIC DNA]</scope>
    <source>
        <strain evidence="3 4">EAF2021</strain>
    </source>
</reference>
<accession>A0ABR2GRU6</accession>
<dbReference type="Proteomes" id="UP001470230">
    <property type="component" value="Unassembled WGS sequence"/>
</dbReference>
<feature type="signal peptide" evidence="2">
    <location>
        <begin position="1"/>
        <end position="21"/>
    </location>
</feature>
<comment type="caution">
    <text evidence="3">The sequence shown here is derived from an EMBL/GenBank/DDBJ whole genome shotgun (WGS) entry which is preliminary data.</text>
</comment>
<name>A0ABR2GRU6_9EUKA</name>
<evidence type="ECO:0000256" key="2">
    <source>
        <dbReference type="SAM" id="SignalP"/>
    </source>
</evidence>
<keyword evidence="1" id="KW-1133">Transmembrane helix</keyword>
<feature type="transmembrane region" description="Helical" evidence="1">
    <location>
        <begin position="382"/>
        <end position="415"/>
    </location>
</feature>
<evidence type="ECO:0000313" key="3">
    <source>
        <dbReference type="EMBL" id="KAK8836668.1"/>
    </source>
</evidence>